<keyword evidence="1" id="KW-0732">Signal</keyword>
<reference evidence="5" key="1">
    <citation type="journal article" date="2022" name="ISME J.">
        <title>Genetic and phylogenetic analysis of dissimilatory iodate-reducing bacteria identifies potential niches across the world's oceans.</title>
        <authorList>
            <person name="Reyes-Umana V."/>
            <person name="Henning Z."/>
            <person name="Lee K."/>
            <person name="Barnum T.P."/>
            <person name="Coates J.D."/>
        </authorList>
    </citation>
    <scope>NUCLEOTIDE SEQUENCE [LARGE SCALE GENOMIC DNA]</scope>
    <source>
        <strain evidence="5">IR12</strain>
    </source>
</reference>
<dbReference type="EMBL" id="JAEKFT010000006">
    <property type="protein sequence ID" value="MBT0960926.1"/>
    <property type="molecule type" value="Genomic_DNA"/>
</dbReference>
<dbReference type="Proteomes" id="UP000694660">
    <property type="component" value="Unassembled WGS sequence"/>
</dbReference>
<proteinExistence type="predicted"/>
<dbReference type="InterPro" id="IPR040487">
    <property type="entry name" value="Peptidase_M23_N"/>
</dbReference>
<feature type="signal peptide" evidence="1">
    <location>
        <begin position="1"/>
        <end position="25"/>
    </location>
</feature>
<dbReference type="InterPro" id="IPR050570">
    <property type="entry name" value="Cell_wall_metabolism_enzyme"/>
</dbReference>
<feature type="chain" id="PRO_5037244386" evidence="1">
    <location>
        <begin position="26"/>
        <end position="275"/>
    </location>
</feature>
<dbReference type="AlphaFoldDB" id="A0A944HC70"/>
<dbReference type="Pfam" id="PF01551">
    <property type="entry name" value="Peptidase_M23"/>
    <property type="match status" value="1"/>
</dbReference>
<gene>
    <name evidence="4" type="ORF">I8J34_07010</name>
</gene>
<dbReference type="Gene3D" id="2.70.70.10">
    <property type="entry name" value="Glucose Permease (Domain IIA)"/>
    <property type="match status" value="1"/>
</dbReference>
<dbReference type="CDD" id="cd12797">
    <property type="entry name" value="M23_peptidase"/>
    <property type="match status" value="1"/>
</dbReference>
<dbReference type="SUPFAM" id="SSF51261">
    <property type="entry name" value="Duplicated hybrid motif"/>
    <property type="match status" value="1"/>
</dbReference>
<name>A0A944HC70_DENI1</name>
<evidence type="ECO:0000313" key="5">
    <source>
        <dbReference type="Proteomes" id="UP000694660"/>
    </source>
</evidence>
<evidence type="ECO:0000256" key="1">
    <source>
        <dbReference type="SAM" id="SignalP"/>
    </source>
</evidence>
<feature type="domain" description="Peptidase family M23 N-terminal" evidence="3">
    <location>
        <begin position="32"/>
        <end position="94"/>
    </location>
</feature>
<dbReference type="RefSeq" id="WP_214360693.1">
    <property type="nucleotide sequence ID" value="NZ_JAEKFT010000006.1"/>
</dbReference>
<dbReference type="InterPro" id="IPR011055">
    <property type="entry name" value="Dup_hybrid_motif"/>
</dbReference>
<sequence>MMTSLILKRCCQAAFLLSMATAAHAAPTPALVPGGIAHLQIAPASEARPEVRFADQRVLVRREGTHWAAWIGLPLDLPAGQQTLTVIRRGTQETRALTLADKAYPVQHIRLKNQRMVEPNPADLKRIEAEAATQQEIKTLFRDTDTVQIDFVTPTEGRRSSAFGLRRTFNGQPRAPHRGLDIAAATGTPVVAPAAGIVTHVGDFFFNGKTVFIDHGQGLISMFCHLDSVAIAAGTPVAQGAKVATVGQSGRATGPHLHWSVFLNGTPVDPALFLP</sequence>
<dbReference type="Gene3D" id="2.60.40.1590">
    <property type="entry name" value="Peptidoglycan hydrolase domains"/>
    <property type="match status" value="1"/>
</dbReference>
<dbReference type="Pfam" id="PF18421">
    <property type="entry name" value="Peptidase_M23_N"/>
    <property type="match status" value="1"/>
</dbReference>
<accession>A0A944HC70</accession>
<organism evidence="4 5">
    <name type="scientific">Denitromonas iodatirespirans</name>
    <dbReference type="NCBI Taxonomy" id="2795389"/>
    <lineage>
        <taxon>Bacteria</taxon>
        <taxon>Pseudomonadati</taxon>
        <taxon>Pseudomonadota</taxon>
        <taxon>Betaproteobacteria</taxon>
        <taxon>Rhodocyclales</taxon>
        <taxon>Zoogloeaceae</taxon>
        <taxon>Denitromonas</taxon>
    </lineage>
</organism>
<evidence type="ECO:0000259" key="3">
    <source>
        <dbReference type="Pfam" id="PF18421"/>
    </source>
</evidence>
<evidence type="ECO:0000259" key="2">
    <source>
        <dbReference type="Pfam" id="PF01551"/>
    </source>
</evidence>
<feature type="domain" description="M23ase beta-sheet core" evidence="2">
    <location>
        <begin position="176"/>
        <end position="270"/>
    </location>
</feature>
<protein>
    <submittedName>
        <fullName evidence="4">Peptidoglycan DD-metalloendopeptidase family protein</fullName>
    </submittedName>
</protein>
<comment type="caution">
    <text evidence="4">The sequence shown here is derived from an EMBL/GenBank/DDBJ whole genome shotgun (WGS) entry which is preliminary data.</text>
</comment>
<dbReference type="FunFam" id="2.70.70.10:FF:000019">
    <property type="entry name" value="M23 family peptidase"/>
    <property type="match status" value="1"/>
</dbReference>
<evidence type="ECO:0000313" key="4">
    <source>
        <dbReference type="EMBL" id="MBT0960926.1"/>
    </source>
</evidence>
<keyword evidence="5" id="KW-1185">Reference proteome</keyword>
<dbReference type="PANTHER" id="PTHR21666">
    <property type="entry name" value="PEPTIDASE-RELATED"/>
    <property type="match status" value="1"/>
</dbReference>
<dbReference type="InterPro" id="IPR016047">
    <property type="entry name" value="M23ase_b-sheet_dom"/>
</dbReference>
<dbReference type="GO" id="GO:0004222">
    <property type="term" value="F:metalloendopeptidase activity"/>
    <property type="evidence" value="ECO:0007669"/>
    <property type="project" value="TreeGrafter"/>
</dbReference>
<dbReference type="PANTHER" id="PTHR21666:SF285">
    <property type="entry name" value="M23 FAMILY METALLOPEPTIDASE"/>
    <property type="match status" value="1"/>
</dbReference>